<comment type="caution">
    <text evidence="12">The sequence shown here is derived from an EMBL/GenBank/DDBJ whole genome shotgun (WGS) entry which is preliminary data.</text>
</comment>
<evidence type="ECO:0000256" key="2">
    <source>
        <dbReference type="ARBA" id="ARBA00010923"/>
    </source>
</evidence>
<protein>
    <recommendedName>
        <fullName evidence="3">site-specific DNA-methyltransferase (adenine-specific)</fullName>
        <ecNumber evidence="3">2.1.1.72</ecNumber>
    </recommendedName>
</protein>
<keyword evidence="4 12" id="KW-0489">Methyltransferase</keyword>
<keyword evidence="7" id="KW-0680">Restriction system</keyword>
<dbReference type="SUPFAM" id="SSF53335">
    <property type="entry name" value="S-adenosyl-L-methionine-dependent methyltransferases"/>
    <property type="match status" value="1"/>
</dbReference>
<dbReference type="SUPFAM" id="SSF116734">
    <property type="entry name" value="DNA methylase specificity domain"/>
    <property type="match status" value="1"/>
</dbReference>
<dbReference type="InterPro" id="IPR044946">
    <property type="entry name" value="Restrct_endonuc_typeI_TRD_sf"/>
</dbReference>
<evidence type="ECO:0000256" key="9">
    <source>
        <dbReference type="ARBA" id="ARBA00047942"/>
    </source>
</evidence>
<evidence type="ECO:0000259" key="11">
    <source>
        <dbReference type="Pfam" id="PF02384"/>
    </source>
</evidence>
<name>A0A5U4EID0_SALER</name>
<dbReference type="PANTHER" id="PTHR42933">
    <property type="entry name" value="SLR6095 PROTEIN"/>
    <property type="match status" value="1"/>
</dbReference>
<keyword evidence="8" id="KW-0238">DNA-binding</keyword>
<keyword evidence="6" id="KW-0949">S-adenosyl-L-methionine</keyword>
<organism evidence="12">
    <name type="scientific">Salmonella enterica</name>
    <name type="common">Salmonella choleraesuis</name>
    <dbReference type="NCBI Taxonomy" id="28901"/>
    <lineage>
        <taxon>Bacteria</taxon>
        <taxon>Pseudomonadati</taxon>
        <taxon>Pseudomonadota</taxon>
        <taxon>Gammaproteobacteria</taxon>
        <taxon>Enterobacterales</taxon>
        <taxon>Enterobacteriaceae</taxon>
        <taxon>Salmonella</taxon>
    </lineage>
</organism>
<evidence type="ECO:0000256" key="8">
    <source>
        <dbReference type="ARBA" id="ARBA00023125"/>
    </source>
</evidence>
<dbReference type="Gene3D" id="3.40.50.150">
    <property type="entry name" value="Vaccinia Virus protein VP39"/>
    <property type="match status" value="1"/>
</dbReference>
<dbReference type="InterPro" id="IPR003356">
    <property type="entry name" value="DNA_methylase_A-5"/>
</dbReference>
<dbReference type="InterPro" id="IPR051537">
    <property type="entry name" value="DNA_Adenine_Mtase"/>
</dbReference>
<dbReference type="InterPro" id="IPR000055">
    <property type="entry name" value="Restrct_endonuc_typeI_TRD"/>
</dbReference>
<evidence type="ECO:0000259" key="10">
    <source>
        <dbReference type="Pfam" id="PF01420"/>
    </source>
</evidence>
<dbReference type="GO" id="GO:0008170">
    <property type="term" value="F:N-methyltransferase activity"/>
    <property type="evidence" value="ECO:0007669"/>
    <property type="project" value="InterPro"/>
</dbReference>
<comment type="catalytic activity">
    <reaction evidence="9">
        <text>a 2'-deoxyadenosine in DNA + S-adenosyl-L-methionine = an N(6)-methyl-2'-deoxyadenosine in DNA + S-adenosyl-L-homocysteine + H(+)</text>
        <dbReference type="Rhea" id="RHEA:15197"/>
        <dbReference type="Rhea" id="RHEA-COMP:12418"/>
        <dbReference type="Rhea" id="RHEA-COMP:12419"/>
        <dbReference type="ChEBI" id="CHEBI:15378"/>
        <dbReference type="ChEBI" id="CHEBI:57856"/>
        <dbReference type="ChEBI" id="CHEBI:59789"/>
        <dbReference type="ChEBI" id="CHEBI:90615"/>
        <dbReference type="ChEBI" id="CHEBI:90616"/>
        <dbReference type="EC" id="2.1.1.72"/>
    </reaction>
</comment>
<evidence type="ECO:0000256" key="3">
    <source>
        <dbReference type="ARBA" id="ARBA00011900"/>
    </source>
</evidence>
<evidence type="ECO:0000256" key="7">
    <source>
        <dbReference type="ARBA" id="ARBA00022747"/>
    </source>
</evidence>
<dbReference type="PRINTS" id="PR00507">
    <property type="entry name" value="N12N6MTFRASE"/>
</dbReference>
<reference evidence="12" key="1">
    <citation type="submission" date="2018-07" db="EMBL/GenBank/DDBJ databases">
        <authorList>
            <consortium name="GenomeTrakr network: Whole genome sequencing for foodborne pathogen traceback"/>
        </authorList>
    </citation>
    <scope>NUCLEOTIDE SEQUENCE</scope>
    <source>
        <strain evidence="12">CFSAN029981</strain>
    </source>
</reference>
<evidence type="ECO:0000256" key="5">
    <source>
        <dbReference type="ARBA" id="ARBA00022679"/>
    </source>
</evidence>
<comment type="similarity">
    <text evidence="2">Belongs to the type-I restriction system S methylase family.</text>
</comment>
<dbReference type="AlphaFoldDB" id="A0A5U4EID0"/>
<dbReference type="InterPro" id="IPR029063">
    <property type="entry name" value="SAM-dependent_MTases_sf"/>
</dbReference>
<keyword evidence="5" id="KW-0808">Transferase</keyword>
<proteinExistence type="inferred from homology"/>
<dbReference type="GO" id="GO:0003677">
    <property type="term" value="F:DNA binding"/>
    <property type="evidence" value="ECO:0007669"/>
    <property type="project" value="UniProtKB-KW"/>
</dbReference>
<comment type="similarity">
    <text evidence="1">Belongs to the N(4)/N(6)-methyltransferase family.</text>
</comment>
<dbReference type="EC" id="2.1.1.72" evidence="3"/>
<evidence type="ECO:0000256" key="1">
    <source>
        <dbReference type="ARBA" id="ARBA00006594"/>
    </source>
</evidence>
<evidence type="ECO:0000256" key="6">
    <source>
        <dbReference type="ARBA" id="ARBA00022691"/>
    </source>
</evidence>
<dbReference type="Pfam" id="PF01420">
    <property type="entry name" value="Methylase_S"/>
    <property type="match status" value="1"/>
</dbReference>
<feature type="domain" description="DNA methylase adenine-specific" evidence="11">
    <location>
        <begin position="304"/>
        <end position="550"/>
    </location>
</feature>
<sequence length="814" mass="92692">MAREAQTDLFVYELLKDAGIKGEPQGSDIVEIRNALKSASKRQTGKIGFPEYIAVVNDFLIVIENKKDISKSLKMTNSNTLDKSSSAIVDYAVNGAWFYAKHLANNTSYKKVIALGICGDERRNIIKPLYVDETEAYKFLPEVETLINFNEKNIAEYYHTEILNLETKREKNTKELISFEKSFHEDLRNYGKLGDKDKPLVVSGILLALKEQETKRFSIDMLSIKDAPEETDGQIIYNAIEVALKRSKVSPDVKRDKLLNQFALIKDNTTLNTWEPNLGETPLKYFCKQLNEHLYEDIRFTSSAEDYLGRFYGEFMSYSGGDGQSLGIILTPKHITELFCELADIKPTDVVLDPCCGTGGFLIAAMHYMLGLAESDRSKNNIKQRQLHGYEIEPYMFTIATTNMILRGDGKSNLIDADFLKLQAATVQEKISTIGMMNPPYSMGSKSNPELYEINFINHLLNSLAQDGVGIVIVPQSTMVGKTENEKIIKSEILKKHTLEGVITLNPETFYGVGTLPCIAVFTAHRPHPQDKKCKFINFIDDGYKISKHIGLLATPNSKDRKKHLLDVWFEHKLDSNDFVVKSPVKPDDEWLHSFYYFDDTIPSNDEFACVIRDYMTFQTQMVLSGKESLFPISHKNYSLLETSTVQPLSMLNWGSFKLVDIFDGIKRGRRLKKNDHIHGLMPYISSTANNNGIDGFVGNEIGVRTYDNCLTIANSGSVGSTFYHPYKFVASDHVTHLKNERFNQYHYLFLCALLKRNSVKYNFNREITDYRISKETILLPLSTNNEEPDWDYIEAYIKNLIANNINKLRVELF</sequence>
<dbReference type="PANTHER" id="PTHR42933:SF1">
    <property type="entry name" value="SITE-SPECIFIC DNA-METHYLTRANSFERASE (ADENINE-SPECIFIC)"/>
    <property type="match status" value="1"/>
</dbReference>
<dbReference type="GO" id="GO:0032259">
    <property type="term" value="P:methylation"/>
    <property type="evidence" value="ECO:0007669"/>
    <property type="project" value="UniProtKB-KW"/>
</dbReference>
<dbReference type="GO" id="GO:0009007">
    <property type="term" value="F:site-specific DNA-methyltransferase (adenine-specific) activity"/>
    <property type="evidence" value="ECO:0007669"/>
    <property type="project" value="UniProtKB-EC"/>
</dbReference>
<dbReference type="EMBL" id="AAGMLS010000036">
    <property type="protein sequence ID" value="EBP8788290.1"/>
    <property type="molecule type" value="Genomic_DNA"/>
</dbReference>
<dbReference type="Pfam" id="PF02384">
    <property type="entry name" value="N6_Mtase"/>
    <property type="match status" value="1"/>
</dbReference>
<feature type="domain" description="Type I restriction modification DNA specificity" evidence="10">
    <location>
        <begin position="653"/>
        <end position="809"/>
    </location>
</feature>
<gene>
    <name evidence="12" type="ORF">AB612_21495</name>
</gene>
<evidence type="ECO:0000313" key="12">
    <source>
        <dbReference type="EMBL" id="EBP8788290.1"/>
    </source>
</evidence>
<dbReference type="Gene3D" id="3.90.220.20">
    <property type="entry name" value="DNA methylase specificity domains"/>
    <property type="match status" value="1"/>
</dbReference>
<evidence type="ECO:0000256" key="4">
    <source>
        <dbReference type="ARBA" id="ARBA00022603"/>
    </source>
</evidence>
<dbReference type="GO" id="GO:0009307">
    <property type="term" value="P:DNA restriction-modification system"/>
    <property type="evidence" value="ECO:0007669"/>
    <property type="project" value="UniProtKB-KW"/>
</dbReference>
<accession>A0A5U4EID0</accession>